<dbReference type="EMBL" id="FZOC01000002">
    <property type="protein sequence ID" value="SNR77004.1"/>
    <property type="molecule type" value="Genomic_DNA"/>
</dbReference>
<evidence type="ECO:0000313" key="2">
    <source>
        <dbReference type="Proteomes" id="UP000198324"/>
    </source>
</evidence>
<organism evidence="1 2">
    <name type="scientific">Humidesulfovibrio mexicanus</name>
    <dbReference type="NCBI Taxonomy" id="147047"/>
    <lineage>
        <taxon>Bacteria</taxon>
        <taxon>Pseudomonadati</taxon>
        <taxon>Thermodesulfobacteriota</taxon>
        <taxon>Desulfovibrionia</taxon>
        <taxon>Desulfovibrionales</taxon>
        <taxon>Desulfovibrionaceae</taxon>
        <taxon>Humidesulfovibrio</taxon>
    </lineage>
</organism>
<dbReference type="Proteomes" id="UP000198324">
    <property type="component" value="Unassembled WGS sequence"/>
</dbReference>
<name>A0A238Z2D6_9BACT</name>
<dbReference type="OrthoDB" id="9789109at2"/>
<sequence>MPPDALAGSLAVFTIGYADMPVQRFLNNLRAYGITVLADVRPPAFLSHVPQFAQESIATQTRSHGLDYLYLGRELCGLPGDPDCYDRHGHVLYDRVAAQPEFDLGIERVVHELRQGRQLALACVEEHPRECHRRRLVGRVLREKGIGLAHILPEGGIISEAELLDEEAAQPRQLTLFGDEPAPRWRSARAFPKPPCSGRT</sequence>
<dbReference type="InterPro" id="IPR007438">
    <property type="entry name" value="DUF488"/>
</dbReference>
<dbReference type="PANTHER" id="PTHR39337:SF1">
    <property type="entry name" value="BLR5642 PROTEIN"/>
    <property type="match status" value="1"/>
</dbReference>
<evidence type="ECO:0008006" key="3">
    <source>
        <dbReference type="Google" id="ProtNLM"/>
    </source>
</evidence>
<proteinExistence type="predicted"/>
<dbReference type="PANTHER" id="PTHR39337">
    <property type="entry name" value="BLR5642 PROTEIN"/>
    <property type="match status" value="1"/>
</dbReference>
<accession>A0A238Z2D6</accession>
<dbReference type="AlphaFoldDB" id="A0A238Z2D6"/>
<dbReference type="Pfam" id="PF04343">
    <property type="entry name" value="DUF488"/>
    <property type="match status" value="1"/>
</dbReference>
<evidence type="ECO:0000313" key="1">
    <source>
        <dbReference type="EMBL" id="SNR77004.1"/>
    </source>
</evidence>
<keyword evidence="2" id="KW-1185">Reference proteome</keyword>
<protein>
    <recommendedName>
        <fullName evidence="3">DUF488 domain-containing protein</fullName>
    </recommendedName>
</protein>
<dbReference type="RefSeq" id="WP_089272645.1">
    <property type="nucleotide sequence ID" value="NZ_FZOC01000002.1"/>
</dbReference>
<gene>
    <name evidence="1" type="ORF">SAMN04488503_1154</name>
</gene>
<reference evidence="1 2" key="1">
    <citation type="submission" date="2017-06" db="EMBL/GenBank/DDBJ databases">
        <authorList>
            <person name="Kim H.J."/>
            <person name="Triplett B.A."/>
        </authorList>
    </citation>
    <scope>NUCLEOTIDE SEQUENCE [LARGE SCALE GENOMIC DNA]</scope>
    <source>
        <strain evidence="1 2">DSM 13116</strain>
    </source>
</reference>